<dbReference type="Gene3D" id="3.30.700.10">
    <property type="entry name" value="Glycoprotein, Type 4 Pilin"/>
    <property type="match status" value="1"/>
</dbReference>
<dbReference type="PANTHER" id="PTHR30093">
    <property type="entry name" value="GENERAL SECRETION PATHWAY PROTEIN G"/>
    <property type="match status" value="1"/>
</dbReference>
<accession>A0AB35LWQ3</accession>
<feature type="transmembrane region" description="Helical" evidence="4">
    <location>
        <begin position="7"/>
        <end position="31"/>
    </location>
</feature>
<evidence type="ECO:0000313" key="5">
    <source>
        <dbReference type="EMBL" id="MDM1717683.1"/>
    </source>
</evidence>
<dbReference type="PANTHER" id="PTHR30093:SF34">
    <property type="entry name" value="PREPILIN PEPTIDASE-DEPENDENT PROTEIN D"/>
    <property type="match status" value="1"/>
</dbReference>
<evidence type="ECO:0000256" key="4">
    <source>
        <dbReference type="SAM" id="Phobius"/>
    </source>
</evidence>
<dbReference type="PROSITE" id="PS00409">
    <property type="entry name" value="PROKAR_NTER_METHYL"/>
    <property type="match status" value="1"/>
</dbReference>
<dbReference type="InterPro" id="IPR001082">
    <property type="entry name" value="Pilin"/>
</dbReference>
<dbReference type="Pfam" id="PF07963">
    <property type="entry name" value="N_methyl"/>
    <property type="match status" value="1"/>
</dbReference>
<keyword evidence="3" id="KW-0281">Fimbrium</keyword>
<keyword evidence="2" id="KW-0488">Methylation</keyword>
<proteinExistence type="inferred from homology"/>
<sequence>MNTMQKGFTLIELMIVVAIIGILAAVAIPAYQDYTVRAKVSEGLSLASAAKTVVSENASNALPLGQGYDGVKTANVDKIEIASGTGVITVTYTAAAGAVSEKDTLVLTPTYKENGTGTATALSGDADKSTVPTGAIEWACTGTMPNKYLPANCRS</sequence>
<keyword evidence="4" id="KW-0812">Transmembrane</keyword>
<dbReference type="AlphaFoldDB" id="A0AB35LWQ3"/>
<evidence type="ECO:0000256" key="3">
    <source>
        <dbReference type="RuleBase" id="RU000389"/>
    </source>
</evidence>
<dbReference type="Proteomes" id="UP001174419">
    <property type="component" value="Unassembled WGS sequence"/>
</dbReference>
<gene>
    <name evidence="5" type="ORF">HX110_00645</name>
</gene>
<dbReference type="GO" id="GO:0043107">
    <property type="term" value="P:type IV pilus-dependent motility"/>
    <property type="evidence" value="ECO:0007669"/>
    <property type="project" value="TreeGrafter"/>
</dbReference>
<dbReference type="InterPro" id="IPR012902">
    <property type="entry name" value="N_methyl_site"/>
</dbReference>
<reference evidence="5" key="1">
    <citation type="submission" date="2020-06" db="EMBL/GenBank/DDBJ databases">
        <authorList>
            <person name="Dong N."/>
        </authorList>
    </citation>
    <scope>NUCLEOTIDE SEQUENCE</scope>
    <source>
        <strain evidence="5">DF49-4</strain>
    </source>
</reference>
<keyword evidence="4" id="KW-0472">Membrane</keyword>
<reference evidence="5" key="2">
    <citation type="journal article" date="2022" name="Sci. Total Environ.">
        <title>Prevalence, transmission, and molecular epidemiology of tet(X)-positive bacteria among humans, animals, and environmental niches in China: An epidemiological, and genomic-based study.</title>
        <authorList>
            <person name="Dong N."/>
            <person name="Zeng Y."/>
            <person name="Cai C."/>
            <person name="Sun C."/>
            <person name="Lu J."/>
            <person name="Liu C."/>
            <person name="Zhou H."/>
            <person name="Sun Q."/>
            <person name="Shu L."/>
            <person name="Wang H."/>
            <person name="Wang Y."/>
            <person name="Wang S."/>
            <person name="Wu C."/>
            <person name="Chan E.W."/>
            <person name="Chen G."/>
            <person name="Shen Z."/>
            <person name="Chen S."/>
            <person name="Zhang R."/>
        </authorList>
    </citation>
    <scope>NUCLEOTIDE SEQUENCE</scope>
    <source>
        <strain evidence="5">DF49-4</strain>
    </source>
</reference>
<comment type="similarity">
    <text evidence="1 3">Belongs to the N-Me-Phe pilin family.</text>
</comment>
<organism evidence="5 6">
    <name type="scientific">Acinetobacter towneri</name>
    <dbReference type="NCBI Taxonomy" id="202956"/>
    <lineage>
        <taxon>Bacteria</taxon>
        <taxon>Pseudomonadati</taxon>
        <taxon>Pseudomonadota</taxon>
        <taxon>Gammaproteobacteria</taxon>
        <taxon>Moraxellales</taxon>
        <taxon>Moraxellaceae</taxon>
        <taxon>Acinetobacter</taxon>
    </lineage>
</organism>
<dbReference type="Pfam" id="PF00114">
    <property type="entry name" value="Pilin"/>
    <property type="match status" value="1"/>
</dbReference>
<dbReference type="InterPro" id="IPR045584">
    <property type="entry name" value="Pilin-like"/>
</dbReference>
<evidence type="ECO:0000256" key="1">
    <source>
        <dbReference type="ARBA" id="ARBA00005233"/>
    </source>
</evidence>
<evidence type="ECO:0000256" key="2">
    <source>
        <dbReference type="ARBA" id="ARBA00022481"/>
    </source>
</evidence>
<dbReference type="SUPFAM" id="SSF54523">
    <property type="entry name" value="Pili subunits"/>
    <property type="match status" value="1"/>
</dbReference>
<dbReference type="EMBL" id="JACANG010000001">
    <property type="protein sequence ID" value="MDM1717683.1"/>
    <property type="molecule type" value="Genomic_DNA"/>
</dbReference>
<name>A0AB35LWQ3_9GAMM</name>
<dbReference type="NCBIfam" id="TIGR02532">
    <property type="entry name" value="IV_pilin_GFxxxE"/>
    <property type="match status" value="1"/>
</dbReference>
<keyword evidence="4" id="KW-1133">Transmembrane helix</keyword>
<dbReference type="GO" id="GO:0007155">
    <property type="term" value="P:cell adhesion"/>
    <property type="evidence" value="ECO:0007669"/>
    <property type="project" value="InterPro"/>
</dbReference>
<protein>
    <submittedName>
        <fullName evidence="5">Pilin</fullName>
    </submittedName>
</protein>
<comment type="caution">
    <text evidence="5">The sequence shown here is derived from an EMBL/GenBank/DDBJ whole genome shotgun (WGS) entry which is preliminary data.</text>
</comment>
<evidence type="ECO:0000313" key="6">
    <source>
        <dbReference type="Proteomes" id="UP001174419"/>
    </source>
</evidence>
<dbReference type="GO" id="GO:0044096">
    <property type="term" value="C:type IV pilus"/>
    <property type="evidence" value="ECO:0007669"/>
    <property type="project" value="TreeGrafter"/>
</dbReference>